<dbReference type="GO" id="GO:0008168">
    <property type="term" value="F:methyltransferase activity"/>
    <property type="evidence" value="ECO:0007669"/>
    <property type="project" value="UniProtKB-KW"/>
</dbReference>
<dbReference type="EMBL" id="JACHGJ010000008">
    <property type="protein sequence ID" value="MBB6481827.1"/>
    <property type="molecule type" value="Genomic_DNA"/>
</dbReference>
<evidence type="ECO:0000313" key="3">
    <source>
        <dbReference type="Proteomes" id="UP000587760"/>
    </source>
</evidence>
<sequence>MDLKKHKRIFNIISPVYNLFYKGQVRSYSELIDSYGDEVELTGREEILDLGCGTGAFGAAFAARGHKVRGIDLAEKMVSKAEARGLLCNSGNILEGVSFDDNSFDLVICAYVAHGLDREKRSVLFREAARISRGPVLFHDYSTKRNLFIDIIEYLEDGDYFNFIRTGLSEMKEAFSSVKVIPVRSFNNWYLCRKRS</sequence>
<name>A0A841RF34_9SPIO</name>
<proteinExistence type="predicted"/>
<reference evidence="2 3" key="1">
    <citation type="submission" date="2020-08" db="EMBL/GenBank/DDBJ databases">
        <title>Genomic Encyclopedia of Type Strains, Phase IV (KMG-IV): sequencing the most valuable type-strain genomes for metagenomic binning, comparative biology and taxonomic classification.</title>
        <authorList>
            <person name="Goeker M."/>
        </authorList>
    </citation>
    <scope>NUCLEOTIDE SEQUENCE [LARGE SCALE GENOMIC DNA]</scope>
    <source>
        <strain evidence="2 3">DSM 2461</strain>
    </source>
</reference>
<dbReference type="Proteomes" id="UP000587760">
    <property type="component" value="Unassembled WGS sequence"/>
</dbReference>
<keyword evidence="3" id="KW-1185">Reference proteome</keyword>
<dbReference type="Gene3D" id="3.40.50.150">
    <property type="entry name" value="Vaccinia Virus protein VP39"/>
    <property type="match status" value="1"/>
</dbReference>
<organism evidence="2 3">
    <name type="scientific">Spirochaeta isovalerica</name>
    <dbReference type="NCBI Taxonomy" id="150"/>
    <lineage>
        <taxon>Bacteria</taxon>
        <taxon>Pseudomonadati</taxon>
        <taxon>Spirochaetota</taxon>
        <taxon>Spirochaetia</taxon>
        <taxon>Spirochaetales</taxon>
        <taxon>Spirochaetaceae</taxon>
        <taxon>Spirochaeta</taxon>
    </lineage>
</organism>
<comment type="caution">
    <text evidence="2">The sequence shown here is derived from an EMBL/GenBank/DDBJ whole genome shotgun (WGS) entry which is preliminary data.</text>
</comment>
<keyword evidence="2" id="KW-0808">Transferase</keyword>
<dbReference type="AlphaFoldDB" id="A0A841RF34"/>
<dbReference type="Pfam" id="PF13649">
    <property type="entry name" value="Methyltransf_25"/>
    <property type="match status" value="1"/>
</dbReference>
<accession>A0A841RF34</accession>
<dbReference type="InterPro" id="IPR029063">
    <property type="entry name" value="SAM-dependent_MTases_sf"/>
</dbReference>
<dbReference type="RefSeq" id="WP_184748064.1">
    <property type="nucleotide sequence ID" value="NZ_JACHGJ010000008.1"/>
</dbReference>
<dbReference type="SUPFAM" id="SSF53335">
    <property type="entry name" value="S-adenosyl-L-methionine-dependent methyltransferases"/>
    <property type="match status" value="1"/>
</dbReference>
<dbReference type="GO" id="GO:0032259">
    <property type="term" value="P:methylation"/>
    <property type="evidence" value="ECO:0007669"/>
    <property type="project" value="UniProtKB-KW"/>
</dbReference>
<protein>
    <submittedName>
        <fullName evidence="2">2-polyprenyl-3-methyl-5-hydroxy-6-metoxy-1, 4-benzoquinol methylase</fullName>
    </submittedName>
</protein>
<dbReference type="InterPro" id="IPR050508">
    <property type="entry name" value="Methyltransf_Superfamily"/>
</dbReference>
<dbReference type="PANTHER" id="PTHR42912">
    <property type="entry name" value="METHYLTRANSFERASE"/>
    <property type="match status" value="1"/>
</dbReference>
<dbReference type="CDD" id="cd02440">
    <property type="entry name" value="AdoMet_MTases"/>
    <property type="match status" value="1"/>
</dbReference>
<keyword evidence="2" id="KW-0489">Methyltransferase</keyword>
<feature type="domain" description="Methyltransferase" evidence="1">
    <location>
        <begin position="47"/>
        <end position="131"/>
    </location>
</feature>
<dbReference type="InterPro" id="IPR041698">
    <property type="entry name" value="Methyltransf_25"/>
</dbReference>
<evidence type="ECO:0000313" key="2">
    <source>
        <dbReference type="EMBL" id="MBB6481827.1"/>
    </source>
</evidence>
<evidence type="ECO:0000259" key="1">
    <source>
        <dbReference type="Pfam" id="PF13649"/>
    </source>
</evidence>
<gene>
    <name evidence="2" type="ORF">HNR50_003508</name>
</gene>